<dbReference type="AlphaFoldDB" id="A0A7G9T6Y2"/>
<protein>
    <submittedName>
        <fullName evidence="2">Alpha/beta hydrolase</fullName>
    </submittedName>
</protein>
<organism evidence="2 3">
    <name type="scientific">Weissella diestrammenae</name>
    <dbReference type="NCBI Taxonomy" id="1162633"/>
    <lineage>
        <taxon>Bacteria</taxon>
        <taxon>Bacillati</taxon>
        <taxon>Bacillota</taxon>
        <taxon>Bacilli</taxon>
        <taxon>Lactobacillales</taxon>
        <taxon>Lactobacillaceae</taxon>
        <taxon>Weissella</taxon>
    </lineage>
</organism>
<dbReference type="Proteomes" id="UP000515800">
    <property type="component" value="Chromosome"/>
</dbReference>
<sequence>MQILTMDGSKIVYDVYGQSHKPPLILLHGNNGRANDFKRQIKVYQTHFYVIAIDTRGHGRSTNEADDLTYQTLVQDLESLRQQLKLERMILVGYSDGANLALRYAHDFPMYVAAMVLNAPNLSLAGLYAPIVWIARFLTAILHGLRHGSAFLMRKYLQTALMFEPLGIQLSDLTTIQAPTLVFVGQFDFIKRQHTQAIVAHLPKGHVQIIKWRTHLIMQTEPQLFARVTQTFLKEQGI</sequence>
<keyword evidence="2" id="KW-0378">Hydrolase</keyword>
<dbReference type="KEGG" id="wdi:H9L19_03090"/>
<dbReference type="InterPro" id="IPR029058">
    <property type="entry name" value="AB_hydrolase_fold"/>
</dbReference>
<proteinExistence type="predicted"/>
<feature type="domain" description="AB hydrolase-1" evidence="1">
    <location>
        <begin position="22"/>
        <end position="120"/>
    </location>
</feature>
<dbReference type="GO" id="GO:0016787">
    <property type="term" value="F:hydrolase activity"/>
    <property type="evidence" value="ECO:0007669"/>
    <property type="project" value="UniProtKB-KW"/>
</dbReference>
<evidence type="ECO:0000259" key="1">
    <source>
        <dbReference type="Pfam" id="PF00561"/>
    </source>
</evidence>
<dbReference type="GO" id="GO:0016020">
    <property type="term" value="C:membrane"/>
    <property type="evidence" value="ECO:0007669"/>
    <property type="project" value="TreeGrafter"/>
</dbReference>
<dbReference type="InterPro" id="IPR000073">
    <property type="entry name" value="AB_hydrolase_1"/>
</dbReference>
<evidence type="ECO:0000313" key="2">
    <source>
        <dbReference type="EMBL" id="QNN75857.1"/>
    </source>
</evidence>
<accession>A0A7G9T6Y2</accession>
<dbReference type="Pfam" id="PF00561">
    <property type="entry name" value="Abhydrolase_1"/>
    <property type="match status" value="1"/>
</dbReference>
<dbReference type="PANTHER" id="PTHR43798">
    <property type="entry name" value="MONOACYLGLYCEROL LIPASE"/>
    <property type="match status" value="1"/>
</dbReference>
<dbReference type="RefSeq" id="WP_187529685.1">
    <property type="nucleotide sequence ID" value="NZ_CP060724.1"/>
</dbReference>
<gene>
    <name evidence="2" type="ORF">H9L19_03090</name>
</gene>
<dbReference type="Gene3D" id="3.40.50.1820">
    <property type="entry name" value="alpha/beta hydrolase"/>
    <property type="match status" value="1"/>
</dbReference>
<dbReference type="InterPro" id="IPR050266">
    <property type="entry name" value="AB_hydrolase_sf"/>
</dbReference>
<dbReference type="SUPFAM" id="SSF53474">
    <property type="entry name" value="alpha/beta-Hydrolases"/>
    <property type="match status" value="1"/>
</dbReference>
<evidence type="ECO:0000313" key="3">
    <source>
        <dbReference type="Proteomes" id="UP000515800"/>
    </source>
</evidence>
<name>A0A7G9T6Y2_9LACO</name>
<dbReference type="PANTHER" id="PTHR43798:SF33">
    <property type="entry name" value="HYDROLASE, PUTATIVE (AFU_ORTHOLOGUE AFUA_2G14860)-RELATED"/>
    <property type="match status" value="1"/>
</dbReference>
<keyword evidence="3" id="KW-1185">Reference proteome</keyword>
<dbReference type="EMBL" id="CP060724">
    <property type="protein sequence ID" value="QNN75857.1"/>
    <property type="molecule type" value="Genomic_DNA"/>
</dbReference>
<reference evidence="2 3" key="1">
    <citation type="submission" date="2020-08" db="EMBL/GenBank/DDBJ databases">
        <title>Genome sequence of Weissella diestrammenae KACC 16890T.</title>
        <authorList>
            <person name="Hyun D.-W."/>
            <person name="Bae J.-W."/>
        </authorList>
    </citation>
    <scope>NUCLEOTIDE SEQUENCE [LARGE SCALE GENOMIC DNA]</scope>
    <source>
        <strain evidence="2 3">KACC 16890</strain>
    </source>
</reference>